<evidence type="ECO:0000256" key="1">
    <source>
        <dbReference type="SAM" id="MobiDB-lite"/>
    </source>
</evidence>
<feature type="region of interest" description="Disordered" evidence="1">
    <location>
        <begin position="168"/>
        <end position="192"/>
    </location>
</feature>
<dbReference type="InterPro" id="IPR039353">
    <property type="entry name" value="TF_Adf1"/>
</dbReference>
<gene>
    <name evidence="3" type="ORF">R3I93_019920</name>
</gene>
<evidence type="ECO:0000259" key="2">
    <source>
        <dbReference type="PROSITE" id="PS51029"/>
    </source>
</evidence>
<comment type="caution">
    <text evidence="3">The sequence shown here is derived from an EMBL/GenBank/DDBJ whole genome shotgun (WGS) entry which is preliminary data.</text>
</comment>
<dbReference type="Proteomes" id="UP001364617">
    <property type="component" value="Unassembled WGS sequence"/>
</dbReference>
<dbReference type="PANTHER" id="PTHR12243">
    <property type="entry name" value="MADF DOMAIN TRANSCRIPTION FACTOR"/>
    <property type="match status" value="1"/>
</dbReference>
<dbReference type="EMBL" id="JAYKXH010000021">
    <property type="protein sequence ID" value="KAK7130428.1"/>
    <property type="molecule type" value="Genomic_DNA"/>
</dbReference>
<evidence type="ECO:0000313" key="4">
    <source>
        <dbReference type="Proteomes" id="UP001364617"/>
    </source>
</evidence>
<protein>
    <recommendedName>
        <fullName evidence="2">MADF domain-containing protein</fullName>
    </recommendedName>
</protein>
<dbReference type="Pfam" id="PF10545">
    <property type="entry name" value="MADF_DNA_bdg"/>
    <property type="match status" value="1"/>
</dbReference>
<name>A0AAN9CEM1_9TELE</name>
<evidence type="ECO:0000313" key="3">
    <source>
        <dbReference type="EMBL" id="KAK7130428.1"/>
    </source>
</evidence>
<feature type="domain" description="MADF" evidence="2">
    <location>
        <begin position="11"/>
        <end position="100"/>
    </location>
</feature>
<dbReference type="AlphaFoldDB" id="A0AAN9CEM1"/>
<reference evidence="3 4" key="1">
    <citation type="submission" date="2024-02" db="EMBL/GenBank/DDBJ databases">
        <title>Chromosome-level genome assembly of the Eurasian Minnow (Phoxinus phoxinus).</title>
        <authorList>
            <person name="Oriowo T.O."/>
            <person name="Martin S."/>
            <person name="Stange M."/>
            <person name="Chrysostomakis Y."/>
            <person name="Brown T."/>
            <person name="Winkler S."/>
            <person name="Kukowka S."/>
            <person name="Myers E.W."/>
            <person name="Bohne A."/>
        </authorList>
    </citation>
    <scope>NUCLEOTIDE SEQUENCE [LARGE SCALE GENOMIC DNA]</scope>
    <source>
        <strain evidence="3">ZFMK-TIS-60720</strain>
        <tissue evidence="3">Whole Organism</tissue>
    </source>
</reference>
<proteinExistence type="predicted"/>
<dbReference type="PANTHER" id="PTHR12243:SF67">
    <property type="entry name" value="COREPRESSOR OF PANGOLIN, ISOFORM A-RELATED"/>
    <property type="match status" value="1"/>
</dbReference>
<feature type="region of interest" description="Disordered" evidence="1">
    <location>
        <begin position="114"/>
        <end position="148"/>
    </location>
</feature>
<dbReference type="SMART" id="SM00595">
    <property type="entry name" value="MADF"/>
    <property type="match status" value="1"/>
</dbReference>
<organism evidence="3 4">
    <name type="scientific">Phoxinus phoxinus</name>
    <name type="common">Eurasian minnow</name>
    <dbReference type="NCBI Taxonomy" id="58324"/>
    <lineage>
        <taxon>Eukaryota</taxon>
        <taxon>Metazoa</taxon>
        <taxon>Chordata</taxon>
        <taxon>Craniata</taxon>
        <taxon>Vertebrata</taxon>
        <taxon>Euteleostomi</taxon>
        <taxon>Actinopterygii</taxon>
        <taxon>Neopterygii</taxon>
        <taxon>Teleostei</taxon>
        <taxon>Ostariophysi</taxon>
        <taxon>Cypriniformes</taxon>
        <taxon>Leuciscidae</taxon>
        <taxon>Phoxininae</taxon>
        <taxon>Phoxinus</taxon>
    </lineage>
</organism>
<dbReference type="PROSITE" id="PS51029">
    <property type="entry name" value="MADF"/>
    <property type="match status" value="1"/>
</dbReference>
<sequence length="269" mass="31032">MALWNQDVEDQLVTMIQERPPLYDITDKLYANRVLKSELWREIEEKLVISTIQLKKRWESLRTQYTRYKKREASASSGAQRTGRQHWILTRLQFLEPHTKRKETTSKLAIRETLCASDSSSPSDHGTHTDTRTSTPEEPYLESEKRPCSPMAECSIFGAESTSIIDDPLQSTFSRASTPRPRKKRSRRSLDDSASDESSKWLCTIGKILKKIVHQEDHNDAIAAYCKSFEHRMRSLPPHLLPHFQHEVDNCLFKYSVGPEPSASNHTHP</sequence>
<keyword evidence="4" id="KW-1185">Reference proteome</keyword>
<accession>A0AAN9CEM1</accession>
<dbReference type="InterPro" id="IPR006578">
    <property type="entry name" value="MADF-dom"/>
</dbReference>